<dbReference type="InterPro" id="IPR001387">
    <property type="entry name" value="Cro/C1-type_HTH"/>
</dbReference>
<dbReference type="InterPro" id="IPR007407">
    <property type="entry name" value="DUF459"/>
</dbReference>
<evidence type="ECO:0000259" key="1">
    <source>
        <dbReference type="PROSITE" id="PS50943"/>
    </source>
</evidence>
<dbReference type="Pfam" id="PF01476">
    <property type="entry name" value="LysM"/>
    <property type="match status" value="6"/>
</dbReference>
<comment type="caution">
    <text evidence="3">The sequence shown here is derived from an EMBL/GenBank/DDBJ whole genome shotgun (WGS) entry which is preliminary data.</text>
</comment>
<dbReference type="PANTHER" id="PTHR33734">
    <property type="entry name" value="LYSM DOMAIN-CONTAINING GPI-ANCHORED PROTEIN 2"/>
    <property type="match status" value="1"/>
</dbReference>
<keyword evidence="4" id="KW-1185">Reference proteome</keyword>
<dbReference type="Gene3D" id="3.40.50.1110">
    <property type="entry name" value="SGNH hydrolase"/>
    <property type="match status" value="1"/>
</dbReference>
<feature type="domain" description="LysM" evidence="2">
    <location>
        <begin position="723"/>
        <end position="767"/>
    </location>
</feature>
<accession>A0A7C9IVQ1</accession>
<evidence type="ECO:0000313" key="4">
    <source>
        <dbReference type="Proteomes" id="UP000482487"/>
    </source>
</evidence>
<dbReference type="PANTHER" id="PTHR33734:SF22">
    <property type="entry name" value="MEMBRANE-BOUND LYTIC MUREIN TRANSGLYCOSYLASE D"/>
    <property type="match status" value="1"/>
</dbReference>
<evidence type="ECO:0000259" key="2">
    <source>
        <dbReference type="PROSITE" id="PS51782"/>
    </source>
</evidence>
<proteinExistence type="predicted"/>
<feature type="domain" description="LysM" evidence="2">
    <location>
        <begin position="637"/>
        <end position="681"/>
    </location>
</feature>
<dbReference type="SUPFAM" id="SSF54106">
    <property type="entry name" value="LysM domain"/>
    <property type="match status" value="6"/>
</dbReference>
<feature type="domain" description="HTH cro/C1-type" evidence="1">
    <location>
        <begin position="589"/>
        <end position="605"/>
    </location>
</feature>
<dbReference type="InterPro" id="IPR018392">
    <property type="entry name" value="LysM"/>
</dbReference>
<dbReference type="AlphaFoldDB" id="A0A7C9IVQ1"/>
<dbReference type="Proteomes" id="UP000482487">
    <property type="component" value="Unassembled WGS sequence"/>
</dbReference>
<dbReference type="OrthoDB" id="9815002at2"/>
<dbReference type="PROSITE" id="PS51782">
    <property type="entry name" value="LYSM"/>
    <property type="match status" value="6"/>
</dbReference>
<feature type="domain" description="LysM" evidence="2">
    <location>
        <begin position="369"/>
        <end position="413"/>
    </location>
</feature>
<protein>
    <submittedName>
        <fullName evidence="3">DUF459 domain-containing protein</fullName>
    </submittedName>
</protein>
<dbReference type="InterPro" id="IPR036779">
    <property type="entry name" value="LysM_dom_sf"/>
</dbReference>
<sequence length="777" mass="79130">MRSPSQVLLLAFLMVSLILPPGLPVAGAAKVDPAVPMTRRVLLVGDSLSIGLGQQLEAAFAGRSAARFSFLGKVSSGLANPAFFDWEAQLAAQVQSRHPDVVLIMLGANDDKPLPTAEGRSAAFRSKAWEVEYARRITRLHAIARSENPAATVYFIGVPVMGNAAFNVSMDHVNAVLSRTAASLPDCAYIDVRDVLADASGAYAPVAHTAAGGVVKLRADDGVHISGAGARLLAARMIETIAAPSGLPRGELLASIANRDLTPVASASQAPVRLADLGRPVSPNVEALTAQAQEQVKPAPVAVAAAAAPKITPQPKAAPASSVSPAATGASAPAVVAAADVVKPQAAVPVAAVAKPTPSHTAATAPSAGVYAVAERDTLWSVAKRLGVSPETLAAANPGIDPRRLSIGQRLAVPAGVDAVQLAKAQERPAATAAATAARTHSVAEGDNFWSVARQYGVSVAALTEANPGVDPTRLRIGQGLAVPVGAAATAARPGVPGKPQAEAAGQSGAGYVVADGDNFWTIAKRLGVDMIELTRLNAGLDPLRLQPGQVLAVPDNARADALPVPAQPGAGEARTISDAGLYPVAPGDTLWALSRRFGVSLDELLAVNGEVDPARMRVGQLVTVPVDGAAATAAMLTFPVSAGDSLWSIARRFDISIEALVAANPGVDPLRLREGQTLRVPSSLAAVAASGAPQKPAAPAAAEALPVVAPSAPAGPVNAPTRQHVISEGDTIWNLSRIYGLSAQRILAENAGLDPVRLHVGQVLRLPGGAVSMAAR</sequence>
<feature type="domain" description="LysM" evidence="2">
    <location>
        <begin position="581"/>
        <end position="625"/>
    </location>
</feature>
<dbReference type="GO" id="GO:0016788">
    <property type="term" value="F:hydrolase activity, acting on ester bonds"/>
    <property type="evidence" value="ECO:0007669"/>
    <property type="project" value="UniProtKB-ARBA"/>
</dbReference>
<evidence type="ECO:0000313" key="3">
    <source>
        <dbReference type="EMBL" id="MYL85100.1"/>
    </source>
</evidence>
<dbReference type="CDD" id="cd00118">
    <property type="entry name" value="LysM"/>
    <property type="match status" value="6"/>
</dbReference>
<name>A0A7C9IVQ1_9BACT</name>
<dbReference type="SUPFAM" id="SSF52266">
    <property type="entry name" value="SGNH hydrolase"/>
    <property type="match status" value="1"/>
</dbReference>
<dbReference type="InterPro" id="IPR036514">
    <property type="entry name" value="SGNH_hydro_sf"/>
</dbReference>
<dbReference type="Gene3D" id="3.10.350.10">
    <property type="entry name" value="LysM domain"/>
    <property type="match status" value="6"/>
</dbReference>
<dbReference type="RefSeq" id="WP_160963749.1">
    <property type="nucleotide sequence ID" value="NZ_WVUD01000056.1"/>
</dbReference>
<feature type="domain" description="LysM" evidence="2">
    <location>
        <begin position="510"/>
        <end position="554"/>
    </location>
</feature>
<feature type="domain" description="LysM" evidence="2">
    <location>
        <begin position="439"/>
        <end position="483"/>
    </location>
</feature>
<organism evidence="3 4">
    <name type="scientific">Solidesulfovibrio aerotolerans</name>
    <dbReference type="NCBI Taxonomy" id="295255"/>
    <lineage>
        <taxon>Bacteria</taxon>
        <taxon>Pseudomonadati</taxon>
        <taxon>Thermodesulfobacteriota</taxon>
        <taxon>Desulfovibrionia</taxon>
        <taxon>Desulfovibrionales</taxon>
        <taxon>Desulfovibrionaceae</taxon>
        <taxon>Solidesulfovibrio</taxon>
    </lineage>
</organism>
<reference evidence="3 4" key="1">
    <citation type="submission" date="2020-01" db="EMBL/GenBank/DDBJ databases">
        <title>Genome sequence of Desulfovibrio aerotolerans DSM 16695(T).</title>
        <authorList>
            <person name="Karnachuk O."/>
            <person name="Avakyan M."/>
            <person name="Mardanov A."/>
            <person name="Kadnikov V."/>
            <person name="Ravin N."/>
        </authorList>
    </citation>
    <scope>NUCLEOTIDE SEQUENCE [LARGE SCALE GENOMIC DNA]</scope>
    <source>
        <strain evidence="3 4">DSM 16695</strain>
    </source>
</reference>
<dbReference type="SMART" id="SM00257">
    <property type="entry name" value="LysM"/>
    <property type="match status" value="6"/>
</dbReference>
<dbReference type="PROSITE" id="PS50943">
    <property type="entry name" value="HTH_CROC1"/>
    <property type="match status" value="1"/>
</dbReference>
<gene>
    <name evidence="3" type="ORF">GTA51_18500</name>
</gene>
<dbReference type="Pfam" id="PF04311">
    <property type="entry name" value="DUF459"/>
    <property type="match status" value="1"/>
</dbReference>
<dbReference type="EMBL" id="WVUD01000056">
    <property type="protein sequence ID" value="MYL85100.1"/>
    <property type="molecule type" value="Genomic_DNA"/>
</dbReference>